<dbReference type="EMBL" id="LNYY01000019">
    <property type="protein sequence ID" value="KTD69177.1"/>
    <property type="molecule type" value="Genomic_DNA"/>
</dbReference>
<dbReference type="Proteomes" id="UP000054926">
    <property type="component" value="Unassembled WGS sequence"/>
</dbReference>
<gene>
    <name evidence="1" type="ORF">Lste_2335</name>
</gene>
<dbReference type="InterPro" id="IPR025737">
    <property type="entry name" value="FApF"/>
</dbReference>
<accession>A0A0W0ZJJ9</accession>
<dbReference type="PATRIC" id="fig|947033.5.peg.2476"/>
<organism evidence="1 2">
    <name type="scientific">Legionella steelei</name>
    <dbReference type="NCBI Taxonomy" id="947033"/>
    <lineage>
        <taxon>Bacteria</taxon>
        <taxon>Pseudomonadati</taxon>
        <taxon>Pseudomonadota</taxon>
        <taxon>Gammaproteobacteria</taxon>
        <taxon>Legionellales</taxon>
        <taxon>Legionellaceae</taxon>
        <taxon>Legionella</taxon>
    </lineage>
</organism>
<evidence type="ECO:0000313" key="2">
    <source>
        <dbReference type="Proteomes" id="UP000054926"/>
    </source>
</evidence>
<reference evidence="1 2" key="1">
    <citation type="submission" date="2015-11" db="EMBL/GenBank/DDBJ databases">
        <title>Genomic analysis of 38 Legionella species identifies large and diverse effector repertoires.</title>
        <authorList>
            <person name="Burstein D."/>
            <person name="Amaro F."/>
            <person name="Zusman T."/>
            <person name="Lifshitz Z."/>
            <person name="Cohen O."/>
            <person name="Gilbert J.A."/>
            <person name="Pupko T."/>
            <person name="Shuman H.A."/>
            <person name="Segal G."/>
        </authorList>
    </citation>
    <scope>NUCLEOTIDE SEQUENCE [LARGE SCALE GENOMIC DNA]</scope>
    <source>
        <strain evidence="1 2">IMVS3376</strain>
    </source>
</reference>
<dbReference type="STRING" id="947033.Lste_2335"/>
<keyword evidence="2" id="KW-1185">Reference proteome</keyword>
<dbReference type="OrthoDB" id="5653048at2"/>
<dbReference type="Pfam" id="PF13557">
    <property type="entry name" value="Phenol_MetA_deg"/>
    <property type="match status" value="1"/>
</dbReference>
<name>A0A0W0ZJJ9_9GAMM</name>
<protein>
    <submittedName>
        <fullName evidence="1">Uncharacterized protein</fullName>
    </submittedName>
</protein>
<evidence type="ECO:0000313" key="1">
    <source>
        <dbReference type="EMBL" id="KTD69177.1"/>
    </source>
</evidence>
<comment type="caution">
    <text evidence="1">The sequence shown here is derived from an EMBL/GenBank/DDBJ whole genome shotgun (WGS) entry which is preliminary data.</text>
</comment>
<sequence>MDMSSHKSHFDLPWLSELSITFPCEKINSYINISGLSSTQLALKHDIAYSEYWNVATRAVYIPASGSKEYGTARDGYALNGILAFKTQVINISAMASISSLSTPSAAGGARFNTFSPDVCFTWYAQNWLQLYVEVFGQTRTAPNQGAGYNLDTGVIFLVTKDFAIDMEIGKRLSGQLGKF</sequence>
<proteinExistence type="predicted"/>
<dbReference type="AlphaFoldDB" id="A0A0W0ZJJ9"/>